<evidence type="ECO:0000256" key="2">
    <source>
        <dbReference type="ARBA" id="ARBA00008020"/>
    </source>
</evidence>
<proteinExistence type="inferred from homology"/>
<evidence type="ECO:0000256" key="7">
    <source>
        <dbReference type="RuleBase" id="RU004187"/>
    </source>
</evidence>
<dbReference type="AlphaFoldDB" id="J7G2M0"/>
<dbReference type="GO" id="GO:0016887">
    <property type="term" value="F:ATP hydrolysis activity"/>
    <property type="evidence" value="ECO:0007669"/>
    <property type="project" value="InterPro"/>
</dbReference>
<evidence type="ECO:0000256" key="3">
    <source>
        <dbReference type="ARBA" id="ARBA00022490"/>
    </source>
</evidence>
<dbReference type="SUPFAM" id="SSF52029">
    <property type="entry name" value="GroEL apical domain-like"/>
    <property type="match status" value="1"/>
</dbReference>
<dbReference type="EMBL" id="CP003680">
    <property type="protein sequence ID" value="AFP65264.1"/>
    <property type="molecule type" value="Genomic_DNA"/>
</dbReference>
<keyword evidence="6 7" id="KW-0143">Chaperone</keyword>
<name>J7G2M0_9CRYP</name>
<keyword evidence="8" id="KW-0542">Nucleomorph</keyword>
<dbReference type="GO" id="GO:0005737">
    <property type="term" value="C:cytoplasm"/>
    <property type="evidence" value="ECO:0007669"/>
    <property type="project" value="UniProtKB-SubCell"/>
</dbReference>
<dbReference type="GO" id="GO:0140662">
    <property type="term" value="F:ATP-dependent protein folding chaperone"/>
    <property type="evidence" value="ECO:0007669"/>
    <property type="project" value="InterPro"/>
</dbReference>
<dbReference type="InterPro" id="IPR002194">
    <property type="entry name" value="Chaperonin_TCP-1_CS"/>
</dbReference>
<evidence type="ECO:0000256" key="6">
    <source>
        <dbReference type="ARBA" id="ARBA00023186"/>
    </source>
</evidence>
<dbReference type="Gene3D" id="3.50.7.10">
    <property type="entry name" value="GroEL"/>
    <property type="match status" value="1"/>
</dbReference>
<dbReference type="InterPro" id="IPR017998">
    <property type="entry name" value="Chaperone_TCP-1"/>
</dbReference>
<dbReference type="PANTHER" id="PTHR11353">
    <property type="entry name" value="CHAPERONIN"/>
    <property type="match status" value="1"/>
</dbReference>
<accession>J7G2M0</accession>
<organism evidence="8 9">
    <name type="scientific">Chroomonas mesostigmatica CCMP1168</name>
    <dbReference type="NCBI Taxonomy" id="1195612"/>
    <lineage>
        <taxon>Eukaryota</taxon>
        <taxon>Cryptophyceae</taxon>
        <taxon>Pyrenomonadales</taxon>
        <taxon>Chroomonadaceae</taxon>
        <taxon>Chroomonas</taxon>
    </lineage>
</organism>
<dbReference type="SUPFAM" id="SSF48592">
    <property type="entry name" value="GroEL equatorial domain-like"/>
    <property type="match status" value="1"/>
</dbReference>
<comment type="similarity">
    <text evidence="2 7">Belongs to the TCP-1 chaperonin family.</text>
</comment>
<dbReference type="PRINTS" id="PR00304">
    <property type="entry name" value="TCOMPLEXTCP1"/>
</dbReference>
<dbReference type="InterPro" id="IPR027413">
    <property type="entry name" value="GROEL-like_equatorial_sf"/>
</dbReference>
<dbReference type="PROSITE" id="PS00750">
    <property type="entry name" value="TCP1_1"/>
    <property type="match status" value="1"/>
</dbReference>
<keyword evidence="3" id="KW-0963">Cytoplasm</keyword>
<dbReference type="SUPFAM" id="SSF54849">
    <property type="entry name" value="GroEL-intermediate domain like"/>
    <property type="match status" value="1"/>
</dbReference>
<dbReference type="FunFam" id="3.50.7.10:FF:000004">
    <property type="entry name" value="T-complex protein 1 subunit zeta"/>
    <property type="match status" value="1"/>
</dbReference>
<evidence type="ECO:0000313" key="8">
    <source>
        <dbReference type="EMBL" id="AFP65264.1"/>
    </source>
</evidence>
<dbReference type="Gene3D" id="1.10.560.10">
    <property type="entry name" value="GroEL-like equatorial domain"/>
    <property type="match status" value="1"/>
</dbReference>
<keyword evidence="5 7" id="KW-0067">ATP-binding</keyword>
<evidence type="ECO:0000256" key="5">
    <source>
        <dbReference type="ARBA" id="ARBA00022840"/>
    </source>
</evidence>
<dbReference type="GO" id="GO:0051082">
    <property type="term" value="F:unfolded protein binding"/>
    <property type="evidence" value="ECO:0007669"/>
    <property type="project" value="InterPro"/>
</dbReference>
<gene>
    <name evidence="8" type="primary">tcpZ</name>
    <name evidence="8" type="ORF">CMESO_62</name>
</gene>
<reference evidence="8 9" key="1">
    <citation type="journal article" date="2012" name="Genome Biol. Evol.">
        <title>Nucleomorph genome sequence of the cryptophyte alga Chroomonas mesostigmatica CCMP1168 reveals lineage-specific gene loss and genome complexity.</title>
        <authorList>
            <person name="Moore C.E."/>
            <person name="Curtis B."/>
            <person name="Mills T."/>
            <person name="Tanifuji G."/>
            <person name="Archibald J.M."/>
        </authorList>
    </citation>
    <scope>NUCLEOTIDE SEQUENCE [LARGE SCALE GENOMIC DNA]</scope>
    <source>
        <strain evidence="8 9">CCMP1168</strain>
    </source>
</reference>
<dbReference type="FunFam" id="1.10.560.10:FF:000058">
    <property type="entry name" value="T-complex protein 1 subunit zeta"/>
    <property type="match status" value="1"/>
</dbReference>
<dbReference type="Proteomes" id="UP000243348">
    <property type="component" value="Nucleomorph 1"/>
</dbReference>
<evidence type="ECO:0000256" key="1">
    <source>
        <dbReference type="ARBA" id="ARBA00004496"/>
    </source>
</evidence>
<evidence type="ECO:0000313" key="9">
    <source>
        <dbReference type="Proteomes" id="UP000243348"/>
    </source>
</evidence>
<dbReference type="Pfam" id="PF00118">
    <property type="entry name" value="Cpn60_TCP1"/>
    <property type="match status" value="1"/>
</dbReference>
<dbReference type="InterPro" id="IPR027409">
    <property type="entry name" value="GroEL-like_apical_dom_sf"/>
</dbReference>
<dbReference type="InterPro" id="IPR027410">
    <property type="entry name" value="TCP-1-like_intermed_sf"/>
</dbReference>
<keyword evidence="4 7" id="KW-0547">Nucleotide-binding</keyword>
<dbReference type="Gene3D" id="3.30.260.10">
    <property type="entry name" value="TCP-1-like chaperonin intermediate domain"/>
    <property type="match status" value="1"/>
</dbReference>
<dbReference type="GO" id="GO:0005524">
    <property type="term" value="F:ATP binding"/>
    <property type="evidence" value="ECO:0007669"/>
    <property type="project" value="UniProtKB-KW"/>
</dbReference>
<dbReference type="InterPro" id="IPR002423">
    <property type="entry name" value="Cpn60/GroEL/TCP-1"/>
</dbReference>
<geneLocation type="nucleomorph" evidence="8"/>
<dbReference type="PROSITE" id="PS00751">
    <property type="entry name" value="TCP1_2"/>
    <property type="match status" value="1"/>
</dbReference>
<sequence length="521" mass="59136">MLEEPCYDNDASSNYSLSTYISVNAAKGLQEITKSNLGPKGTFKILVSGSGEIKLTKNGNTLLKEMQIQNPVASLIARSISAQNYFSGDGTTSIVLILGELFRNIEKYLEKGIHPQILREGLNIGRRQLEKWLPTYGFHMKEKKKSLIKMATAFFCTKLKKENSQAVAKIIVDAILTIRRKNEIFDINLIEIMQMDNRTEIESRFVKGIILDHGARHPDMPKILHNCFILICNVNLEYEKTEINSVFLIDSSDKREKLFAREREVVDKKINKIIQLKRFVCKNENKGFVVINQKGIDNISLDILCREGILGIRRAKRKNMERLSLLCNAIPINSLQDIGPDILGFAGLVYEQTIGEEKYTFIENVSNPFSGTILIRGNNSFLRKHTEDVIRDGLKVVKLCFDDTKYLPGGGIIEKKGNEHLFKYAEKFSGGKKFGIIALAESLLIIPRVLNENEGKNCYQTKQKNNNKFNNENKEKDKDFDGKNKIIFDCLTSKKQIFNSVCIVASQILQIDEILLGRGMH</sequence>
<evidence type="ECO:0000256" key="4">
    <source>
        <dbReference type="ARBA" id="ARBA00022741"/>
    </source>
</evidence>
<comment type="subcellular location">
    <subcellularLocation>
        <location evidence="1">Cytoplasm</location>
    </subcellularLocation>
</comment>
<protein>
    <submittedName>
        <fullName evidence="8">T-complex protein 1, zeta SU</fullName>
    </submittedName>
</protein>